<evidence type="ECO:0000259" key="3">
    <source>
        <dbReference type="Pfam" id="PF02709"/>
    </source>
</evidence>
<dbReference type="AlphaFoldDB" id="A0A0G0U077"/>
<dbReference type="Gene3D" id="3.90.550.10">
    <property type="entry name" value="Spore Coat Polysaccharide Biosynthesis Protein SpsA, Chain A"/>
    <property type="match status" value="1"/>
</dbReference>
<dbReference type="InterPro" id="IPR001173">
    <property type="entry name" value="Glyco_trans_2-like"/>
</dbReference>
<accession>A0A0G0U077</accession>
<evidence type="ECO:0000259" key="2">
    <source>
        <dbReference type="Pfam" id="PF00535"/>
    </source>
</evidence>
<evidence type="ECO:0000256" key="1">
    <source>
        <dbReference type="ARBA" id="ARBA00022679"/>
    </source>
</evidence>
<dbReference type="InterPro" id="IPR027791">
    <property type="entry name" value="Galactosyl_T_C"/>
</dbReference>
<dbReference type="Pfam" id="PF02709">
    <property type="entry name" value="Glyco_transf_7C"/>
    <property type="match status" value="1"/>
</dbReference>
<dbReference type="PANTHER" id="PTHR43179:SF7">
    <property type="entry name" value="RHAMNOSYLTRANSFERASE WBBL"/>
    <property type="match status" value="1"/>
</dbReference>
<comment type="caution">
    <text evidence="4">The sequence shown here is derived from an EMBL/GenBank/DDBJ whole genome shotgun (WGS) entry which is preliminary data.</text>
</comment>
<dbReference type="Pfam" id="PF00535">
    <property type="entry name" value="Glycos_transf_2"/>
    <property type="match status" value="1"/>
</dbReference>
<reference evidence="4 5" key="1">
    <citation type="journal article" date="2015" name="Nature">
        <title>rRNA introns, odd ribosomes, and small enigmatic genomes across a large radiation of phyla.</title>
        <authorList>
            <person name="Brown C.T."/>
            <person name="Hug L.A."/>
            <person name="Thomas B.C."/>
            <person name="Sharon I."/>
            <person name="Castelle C.J."/>
            <person name="Singh A."/>
            <person name="Wilkins M.J."/>
            <person name="Williams K.H."/>
            <person name="Banfield J.F."/>
        </authorList>
    </citation>
    <scope>NUCLEOTIDE SEQUENCE [LARGE SCALE GENOMIC DNA]</scope>
</reference>
<name>A0A0G0U077_9BACT</name>
<gene>
    <name evidence="4" type="ORF">UU29_C0011G0006</name>
</gene>
<organism evidence="4 5">
    <name type="scientific">Candidatus Daviesbacteria bacterium GW2011_GWA2_40_9</name>
    <dbReference type="NCBI Taxonomy" id="1618424"/>
    <lineage>
        <taxon>Bacteria</taxon>
        <taxon>Candidatus Daviesiibacteriota</taxon>
    </lineage>
</organism>
<dbReference type="Proteomes" id="UP000034601">
    <property type="component" value="Unassembled WGS sequence"/>
</dbReference>
<dbReference type="PANTHER" id="PTHR43179">
    <property type="entry name" value="RHAMNOSYLTRANSFERASE WBBL"/>
    <property type="match status" value="1"/>
</dbReference>
<keyword evidence="1 4" id="KW-0808">Transferase</keyword>
<feature type="domain" description="Glycosyltransferase 2-like" evidence="2">
    <location>
        <begin position="7"/>
        <end position="125"/>
    </location>
</feature>
<sequence>MTNDMVSVITVTYNSAKTIKECLDSVLASSLKAEILVVDNNSQDKTREIIKRYGKRVSLTESKKNLGFAKACNLAGLKARGNYLFILNPDAQIIGDSLAKLLKFVQNNPEVGIVAPQLIKGTNQIQPSIRKLPTLMGAVKEYYLRQSGSYEQYVPQSTAPVEVEAVYGAAMLIKKEVFQSLKGFNERYFLYYEDLDLCRRVKKAGFKIIYCPEAKVRHEIGASVKSIFFKHLPFGMRTLANFFVFKGMGSGYYQIRSGNIYHGFVQALIIRLLIYIAVKMRLYRGEAKIHEV</sequence>
<dbReference type="CDD" id="cd04186">
    <property type="entry name" value="GT_2_like_c"/>
    <property type="match status" value="1"/>
</dbReference>
<dbReference type="EMBL" id="LCAB01000011">
    <property type="protein sequence ID" value="KKR82559.1"/>
    <property type="molecule type" value="Genomic_DNA"/>
</dbReference>
<evidence type="ECO:0000313" key="4">
    <source>
        <dbReference type="EMBL" id="KKR82559.1"/>
    </source>
</evidence>
<proteinExistence type="predicted"/>
<feature type="domain" description="Galactosyltransferase C-terminal" evidence="3">
    <location>
        <begin position="158"/>
        <end position="212"/>
    </location>
</feature>
<protein>
    <submittedName>
        <fullName evidence="4">Glycosyltransferase</fullName>
    </submittedName>
</protein>
<evidence type="ECO:0000313" key="5">
    <source>
        <dbReference type="Proteomes" id="UP000034601"/>
    </source>
</evidence>
<dbReference type="GO" id="GO:0016740">
    <property type="term" value="F:transferase activity"/>
    <property type="evidence" value="ECO:0007669"/>
    <property type="project" value="UniProtKB-KW"/>
</dbReference>
<dbReference type="SUPFAM" id="SSF53448">
    <property type="entry name" value="Nucleotide-diphospho-sugar transferases"/>
    <property type="match status" value="1"/>
</dbReference>
<dbReference type="InterPro" id="IPR029044">
    <property type="entry name" value="Nucleotide-diphossugar_trans"/>
</dbReference>